<keyword evidence="5 9" id="KW-0375">Hydrogen ion transport</keyword>
<evidence type="ECO:0000256" key="10">
    <source>
        <dbReference type="SAM" id="Coils"/>
    </source>
</evidence>
<keyword evidence="13" id="KW-1185">Reference proteome</keyword>
<comment type="caution">
    <text evidence="12">The sequence shown here is derived from an EMBL/GenBank/DDBJ whole genome shotgun (WGS) entry which is preliminary data.</text>
</comment>
<dbReference type="GO" id="GO:0007035">
    <property type="term" value="P:vacuolar acidification"/>
    <property type="evidence" value="ECO:0007669"/>
    <property type="project" value="TreeGrafter"/>
</dbReference>
<gene>
    <name evidence="12" type="primary">VPH1</name>
    <name evidence="12" type="ORF">H4R34_004349</name>
</gene>
<name>A0A9W8B0D5_9FUNG</name>
<comment type="similarity">
    <text evidence="2 9">Belongs to the V-ATPase 116 kDa subunit family.</text>
</comment>
<keyword evidence="4 9" id="KW-0812">Transmembrane</keyword>
<dbReference type="PANTHER" id="PTHR11629:SF63">
    <property type="entry name" value="V-TYPE PROTON ATPASE SUBUNIT A"/>
    <property type="match status" value="1"/>
</dbReference>
<feature type="transmembrane region" description="Helical" evidence="9">
    <location>
        <begin position="666"/>
        <end position="684"/>
    </location>
</feature>
<evidence type="ECO:0000256" key="7">
    <source>
        <dbReference type="ARBA" id="ARBA00023065"/>
    </source>
</evidence>
<feature type="coiled-coil region" evidence="10">
    <location>
        <begin position="111"/>
        <end position="152"/>
    </location>
</feature>
<feature type="region of interest" description="Disordered" evidence="11">
    <location>
        <begin position="160"/>
        <end position="200"/>
    </location>
</feature>
<evidence type="ECO:0000256" key="11">
    <source>
        <dbReference type="SAM" id="MobiDB-lite"/>
    </source>
</evidence>
<sequence length="874" mass="99075">MPTLPMFRASANRAKSSLFRSELMTLIQLYIPSEIAKPTVSELGEIGVVEFRDLNPQVAAFHRTFVNEIKRLDEMERKLRYLSTNIDKLEIPVQQAAESHQLRRSRSPQEIDELDESLTQHEYRVVQLNESYENLQRRLLELTELRHVLRETTAFLQKASQRQDEIRQSFDNPDAPLLNSTGRSAGARDPSVDLEQGGPRDSLTGLDIGFVTGVIPRTRITTFERVLWRSLRGNLYMNHVEIEDAIVDPASDEPVDKNVFIIFAHGSHILSKIRKIAESLGATLYSVDDSTERRQESMIDVMTRLDELQSVLHNTDTTRRTELITVAEQLATWTIVVKKEKALYHTMNMFNYDGNRKCLIAEGWCPSLSLPDVQAALRDATELSGSNITSIMHQLKTSKEPPTFHRTNKFTSGFQNIVDAYGVARYREVNPGLFTVISFPFLFAIMFGDLGHGVLVSLAAGWMCWRERQLESAGINVNLRTFFDGRYIILLMGLFSIYTGLVYNDIFSLSMHIFEPGWEWPEEGRGEGVPLTAKQSGVYPIGIDPSWHGTENMLLFTNSYKMKMSIIMGVIHMSFGIMLTVYNHRYFKQSYSIILETVPQITFMMCLFGYLSVLIVYKWLVDWNATDASGEALYNSPPGLLNTLIFMFLSPGSVAPSDQLYPGQSLVQVVLVLVAVICVPWMLLGKPLYLRREHKRTQALGYANMHTTTTRVSTDSLNSDAGSASQGATGGAVVTTETESEEMHEDHEFEFGEVMMHQVIHTIEFCLGCISNTASYLRLWALSLAHAQLSDVLWTMIMKTCIGLGDGLRPFALFCGFAAWFTLTVFILLLMEGLSAFLHALRLHWVEFNNKFYQATGKMFEPFSFEKVLKEEEQ</sequence>
<dbReference type="GO" id="GO:0000220">
    <property type="term" value="C:vacuolar proton-transporting V-type ATPase, V0 domain"/>
    <property type="evidence" value="ECO:0007669"/>
    <property type="project" value="InterPro"/>
</dbReference>
<evidence type="ECO:0000256" key="3">
    <source>
        <dbReference type="ARBA" id="ARBA00022448"/>
    </source>
</evidence>
<keyword evidence="10" id="KW-0175">Coiled coil</keyword>
<dbReference type="PANTHER" id="PTHR11629">
    <property type="entry name" value="VACUOLAR PROTON ATPASES"/>
    <property type="match status" value="1"/>
</dbReference>
<protein>
    <recommendedName>
        <fullName evidence="9">V-type proton ATPase subunit a</fullName>
    </recommendedName>
</protein>
<dbReference type="GO" id="GO:0046961">
    <property type="term" value="F:proton-transporting ATPase activity, rotational mechanism"/>
    <property type="evidence" value="ECO:0007669"/>
    <property type="project" value="InterPro"/>
</dbReference>
<reference evidence="12" key="1">
    <citation type="submission" date="2022-07" db="EMBL/GenBank/DDBJ databases">
        <title>Phylogenomic reconstructions and comparative analyses of Kickxellomycotina fungi.</title>
        <authorList>
            <person name="Reynolds N.K."/>
            <person name="Stajich J.E."/>
            <person name="Barry K."/>
            <person name="Grigoriev I.V."/>
            <person name="Crous P."/>
            <person name="Smith M.E."/>
        </authorList>
    </citation>
    <scope>NUCLEOTIDE SEQUENCE</scope>
    <source>
        <strain evidence="12">RSA 567</strain>
    </source>
</reference>
<dbReference type="EMBL" id="JANBQB010000532">
    <property type="protein sequence ID" value="KAJ1975395.1"/>
    <property type="molecule type" value="Genomic_DNA"/>
</dbReference>
<accession>A0A9W8B0D5</accession>
<feature type="transmembrane region" description="Helical" evidence="9">
    <location>
        <begin position="817"/>
        <end position="841"/>
    </location>
</feature>
<feature type="compositionally biased region" description="Low complexity" evidence="11">
    <location>
        <begin position="719"/>
        <end position="737"/>
    </location>
</feature>
<feature type="transmembrane region" description="Helical" evidence="9">
    <location>
        <begin position="441"/>
        <end position="465"/>
    </location>
</feature>
<evidence type="ECO:0000313" key="13">
    <source>
        <dbReference type="Proteomes" id="UP001151582"/>
    </source>
</evidence>
<evidence type="ECO:0000256" key="6">
    <source>
        <dbReference type="ARBA" id="ARBA00022989"/>
    </source>
</evidence>
<organism evidence="12 13">
    <name type="scientific">Dimargaris verticillata</name>
    <dbReference type="NCBI Taxonomy" id="2761393"/>
    <lineage>
        <taxon>Eukaryota</taxon>
        <taxon>Fungi</taxon>
        <taxon>Fungi incertae sedis</taxon>
        <taxon>Zoopagomycota</taxon>
        <taxon>Kickxellomycotina</taxon>
        <taxon>Dimargaritomycetes</taxon>
        <taxon>Dimargaritales</taxon>
        <taxon>Dimargaritaceae</taxon>
        <taxon>Dimargaris</taxon>
    </lineage>
</organism>
<dbReference type="OrthoDB" id="10264220at2759"/>
<comment type="function">
    <text evidence="9">Essential component of the vacuolar proton pump (V-ATPase), a multimeric enzyme that catalyzes the translocation of protons across the membranes. Required for assembly and activity of the V-ATPase.</text>
</comment>
<dbReference type="InterPro" id="IPR026028">
    <property type="entry name" value="V-type_ATPase_116kDa_su_euka"/>
</dbReference>
<evidence type="ECO:0000256" key="2">
    <source>
        <dbReference type="ARBA" id="ARBA00009904"/>
    </source>
</evidence>
<feature type="transmembrane region" description="Helical" evidence="9">
    <location>
        <begin position="601"/>
        <end position="620"/>
    </location>
</feature>
<dbReference type="InterPro" id="IPR002490">
    <property type="entry name" value="V-ATPase_116kDa_su"/>
</dbReference>
<dbReference type="Pfam" id="PF01496">
    <property type="entry name" value="V_ATPase_I"/>
    <property type="match status" value="1"/>
</dbReference>
<dbReference type="AlphaFoldDB" id="A0A9W8B0D5"/>
<dbReference type="Proteomes" id="UP001151582">
    <property type="component" value="Unassembled WGS sequence"/>
</dbReference>
<keyword evidence="3 9" id="KW-0813">Transport</keyword>
<feature type="transmembrane region" description="Helical" evidence="9">
    <location>
        <begin position="486"/>
        <end position="503"/>
    </location>
</feature>
<comment type="subcellular location">
    <subcellularLocation>
        <location evidence="1">Membrane</location>
        <topology evidence="1">Multi-pass membrane protein</topology>
    </subcellularLocation>
</comment>
<dbReference type="GO" id="GO:0051117">
    <property type="term" value="F:ATPase binding"/>
    <property type="evidence" value="ECO:0007669"/>
    <property type="project" value="TreeGrafter"/>
</dbReference>
<evidence type="ECO:0000256" key="8">
    <source>
        <dbReference type="ARBA" id="ARBA00023136"/>
    </source>
</evidence>
<dbReference type="PIRSF" id="PIRSF001293">
    <property type="entry name" value="ATP6V0A1"/>
    <property type="match status" value="1"/>
</dbReference>
<evidence type="ECO:0000313" key="12">
    <source>
        <dbReference type="EMBL" id="KAJ1975395.1"/>
    </source>
</evidence>
<feature type="region of interest" description="Disordered" evidence="11">
    <location>
        <begin position="714"/>
        <end position="739"/>
    </location>
</feature>
<keyword evidence="6 9" id="KW-1133">Transmembrane helix</keyword>
<proteinExistence type="inferred from homology"/>
<keyword evidence="8 9" id="KW-0472">Membrane</keyword>
<evidence type="ECO:0000256" key="9">
    <source>
        <dbReference type="RuleBase" id="RU361189"/>
    </source>
</evidence>
<keyword evidence="7 9" id="KW-0406">Ion transport</keyword>
<evidence type="ECO:0000256" key="1">
    <source>
        <dbReference type="ARBA" id="ARBA00004141"/>
    </source>
</evidence>
<feature type="transmembrane region" description="Helical" evidence="9">
    <location>
        <begin position="562"/>
        <end position="581"/>
    </location>
</feature>
<evidence type="ECO:0000256" key="5">
    <source>
        <dbReference type="ARBA" id="ARBA00022781"/>
    </source>
</evidence>
<dbReference type="GO" id="GO:0000329">
    <property type="term" value="C:fungal-type vacuole membrane"/>
    <property type="evidence" value="ECO:0007669"/>
    <property type="project" value="TreeGrafter"/>
</dbReference>
<evidence type="ECO:0000256" key="4">
    <source>
        <dbReference type="ARBA" id="ARBA00022692"/>
    </source>
</evidence>